<protein>
    <recommendedName>
        <fullName evidence="3">alpha-L-fucosidase</fullName>
        <ecNumber evidence="3">3.2.1.51</ecNumber>
    </recommendedName>
</protein>
<evidence type="ECO:0000313" key="9">
    <source>
        <dbReference type="Proteomes" id="UP000289792"/>
    </source>
</evidence>
<dbReference type="SUPFAM" id="SSF51445">
    <property type="entry name" value="(Trans)glycosidases"/>
    <property type="match status" value="1"/>
</dbReference>
<dbReference type="PROSITE" id="PS51257">
    <property type="entry name" value="PROKAR_LIPOPROTEIN"/>
    <property type="match status" value="1"/>
</dbReference>
<reference evidence="8 9" key="1">
    <citation type="submission" date="2019-01" db="EMBL/GenBank/DDBJ databases">
        <title>Genome sequence of the Antarctic species Gelidibacter gilvus ACAM 158(T).</title>
        <authorList>
            <person name="Bowman J.P."/>
        </authorList>
    </citation>
    <scope>NUCLEOTIDE SEQUENCE [LARGE SCALE GENOMIC DNA]</scope>
    <source>
        <strain evidence="8 9">IC158</strain>
    </source>
</reference>
<evidence type="ECO:0000256" key="4">
    <source>
        <dbReference type="ARBA" id="ARBA00022729"/>
    </source>
</evidence>
<organism evidence="8 9">
    <name type="scientific">Gelidibacter gilvus</name>
    <dbReference type="NCBI Taxonomy" id="59602"/>
    <lineage>
        <taxon>Bacteria</taxon>
        <taxon>Pseudomonadati</taxon>
        <taxon>Bacteroidota</taxon>
        <taxon>Flavobacteriia</taxon>
        <taxon>Flavobacteriales</taxon>
        <taxon>Flavobacteriaceae</taxon>
        <taxon>Gelidibacter</taxon>
    </lineage>
</organism>
<keyword evidence="5" id="KW-0378">Hydrolase</keyword>
<comment type="caution">
    <text evidence="8">The sequence shown here is derived from an EMBL/GenBank/DDBJ whole genome shotgun (WGS) entry which is preliminary data.</text>
</comment>
<evidence type="ECO:0000256" key="6">
    <source>
        <dbReference type="ARBA" id="ARBA00023295"/>
    </source>
</evidence>
<dbReference type="PRINTS" id="PR00741">
    <property type="entry name" value="GLHYDRLASE29"/>
</dbReference>
<keyword evidence="9" id="KW-1185">Reference proteome</keyword>
<comment type="function">
    <text evidence="1">Alpha-L-fucosidase is responsible for hydrolyzing the alpha-1,6-linked fucose joined to the reducing-end N-acetylglucosamine of the carbohydrate moieties of glycoproteins.</text>
</comment>
<feature type="domain" description="Glycoside hydrolase family 29 N-terminal" evidence="7">
    <location>
        <begin position="30"/>
        <end position="345"/>
    </location>
</feature>
<dbReference type="InterPro" id="IPR057739">
    <property type="entry name" value="Glyco_hydro_29_N"/>
</dbReference>
<comment type="similarity">
    <text evidence="2">Belongs to the glycosyl hydrolase 29 family.</text>
</comment>
<name>A0A4Q0XIL9_9FLAO</name>
<dbReference type="Gene3D" id="2.60.40.1180">
    <property type="entry name" value="Golgi alpha-mannosidase II"/>
    <property type="match status" value="1"/>
</dbReference>
<proteinExistence type="inferred from homology"/>
<evidence type="ECO:0000256" key="2">
    <source>
        <dbReference type="ARBA" id="ARBA00007951"/>
    </source>
</evidence>
<dbReference type="GO" id="GO:0005764">
    <property type="term" value="C:lysosome"/>
    <property type="evidence" value="ECO:0007669"/>
    <property type="project" value="TreeGrafter"/>
</dbReference>
<dbReference type="InterPro" id="IPR016286">
    <property type="entry name" value="FUC_metazoa-typ"/>
</dbReference>
<dbReference type="Proteomes" id="UP000289792">
    <property type="component" value="Unassembled WGS sequence"/>
</dbReference>
<dbReference type="EC" id="3.2.1.51" evidence="3"/>
<evidence type="ECO:0000259" key="7">
    <source>
        <dbReference type="Pfam" id="PF01120"/>
    </source>
</evidence>
<dbReference type="InterPro" id="IPR017853">
    <property type="entry name" value="GH"/>
</dbReference>
<dbReference type="Gene3D" id="3.20.20.80">
    <property type="entry name" value="Glycosidases"/>
    <property type="match status" value="1"/>
</dbReference>
<dbReference type="InterPro" id="IPR013780">
    <property type="entry name" value="Glyco_hydro_b"/>
</dbReference>
<dbReference type="PANTHER" id="PTHR10030">
    <property type="entry name" value="ALPHA-L-FUCOSIDASE"/>
    <property type="match status" value="1"/>
</dbReference>
<dbReference type="EMBL" id="SDDZ01000002">
    <property type="protein sequence ID" value="RXJ51485.1"/>
    <property type="molecule type" value="Genomic_DNA"/>
</dbReference>
<dbReference type="InterPro" id="IPR000933">
    <property type="entry name" value="Glyco_hydro_29"/>
</dbReference>
<gene>
    <name evidence="8" type="ORF">ESZ48_06370</name>
</gene>
<dbReference type="OrthoDB" id="1095333at2"/>
<dbReference type="PANTHER" id="PTHR10030:SF37">
    <property type="entry name" value="ALPHA-L-FUCOSIDASE-RELATED"/>
    <property type="match status" value="1"/>
</dbReference>
<accession>A0A4Q0XIL9</accession>
<dbReference type="GO" id="GO:0016139">
    <property type="term" value="P:glycoside catabolic process"/>
    <property type="evidence" value="ECO:0007669"/>
    <property type="project" value="TreeGrafter"/>
</dbReference>
<dbReference type="RefSeq" id="WP_129016483.1">
    <property type="nucleotide sequence ID" value="NZ_SDDZ01000002.1"/>
</dbReference>
<dbReference type="SMART" id="SM00812">
    <property type="entry name" value="Alpha_L_fucos"/>
    <property type="match status" value="1"/>
</dbReference>
<evidence type="ECO:0000256" key="5">
    <source>
        <dbReference type="ARBA" id="ARBA00022801"/>
    </source>
</evidence>
<evidence type="ECO:0000313" key="8">
    <source>
        <dbReference type="EMBL" id="RXJ51485.1"/>
    </source>
</evidence>
<sequence>MADFISKFIFIGCVFLSLSSCKTDHSKAEQIVEADTYVVEENWEDRKFSMFIHWGLYSIPAGVWNEQKITGYSEQIKGHAKIPTDDYRELAAQFDPIHWDADTVALLAKQAGMKSIVLTAKHHDGFCLFDSQFTTFDVVDATPYKKDIVKELAEAAKRHNLKFGVYFSLIDWDYEGALPFESVDNSDAIPPLHHQYNLNQIEELLTNYGDISEIWFDMGSPTYDQSKDMAALVKRLQPNCMISGRIWNDQGDFVVMGDNKQPDFKMGVPWQTPASMFNETWSYRSWQERGDVDVKVAEKIKDLLKVVSAGGNYLLNIGPKGDGTVIPFEKQVLAGVGEWLKKNGESIYGTRAIALPEQDWGMISAKPGKLYLHLFDFPENNKLTIKGLHADVKKVYLLADSSILLESRMTNTGYEIDLTNKIVKDTYATTLVLDYENELSITPENVITANENNEFLLTAKNAENYHSYSGHDYYSTKATVIEMKWYVLSDSKKSSEIKVRFSAQEKNKYKLVINNQDYIISTVGSDSDEDNHLYELTIPSVVLNVGKNINDIALRLEDQSNPHRGLAIEKLEILMK</sequence>
<dbReference type="Pfam" id="PF01120">
    <property type="entry name" value="Alpha_L_fucos"/>
    <property type="match status" value="1"/>
</dbReference>
<dbReference type="GO" id="GO:0004560">
    <property type="term" value="F:alpha-L-fucosidase activity"/>
    <property type="evidence" value="ECO:0007669"/>
    <property type="project" value="InterPro"/>
</dbReference>
<dbReference type="AlphaFoldDB" id="A0A4Q0XIL9"/>
<dbReference type="GO" id="GO:0006004">
    <property type="term" value="P:fucose metabolic process"/>
    <property type="evidence" value="ECO:0007669"/>
    <property type="project" value="InterPro"/>
</dbReference>
<evidence type="ECO:0000256" key="3">
    <source>
        <dbReference type="ARBA" id="ARBA00012662"/>
    </source>
</evidence>
<evidence type="ECO:0000256" key="1">
    <source>
        <dbReference type="ARBA" id="ARBA00004071"/>
    </source>
</evidence>
<keyword evidence="6" id="KW-0326">Glycosidase</keyword>
<keyword evidence="4" id="KW-0732">Signal</keyword>